<protein>
    <submittedName>
        <fullName evidence="3">Uncharacterized protein</fullName>
    </submittedName>
</protein>
<proteinExistence type="predicted"/>
<sequence length="89" mass="10029">MVENNGYKPGVLNNTMQTGAYKTIVMWAILGHRVIISIAMVSFRGGRIKLTWLLRVFHRNSNNQGFAAMSVQNPEGQKAERAKNEHKNS</sequence>
<dbReference type="RefSeq" id="XP_031932155.1">
    <property type="nucleotide sequence ID" value="XM_032076002.1"/>
</dbReference>
<dbReference type="AlphaFoldDB" id="A0A5N7AGS5"/>
<evidence type="ECO:0000313" key="3">
    <source>
        <dbReference type="EMBL" id="KAE8369074.1"/>
    </source>
</evidence>
<evidence type="ECO:0000256" key="1">
    <source>
        <dbReference type="SAM" id="MobiDB-lite"/>
    </source>
</evidence>
<keyword evidence="2" id="KW-0472">Membrane</keyword>
<gene>
    <name evidence="3" type="ORF">BDV27DRAFT_20539</name>
</gene>
<dbReference type="GeneID" id="43660448"/>
<feature type="transmembrane region" description="Helical" evidence="2">
    <location>
        <begin position="20"/>
        <end position="43"/>
    </location>
</feature>
<dbReference type="EMBL" id="ML737577">
    <property type="protein sequence ID" value="KAE8369074.1"/>
    <property type="molecule type" value="Genomic_DNA"/>
</dbReference>
<evidence type="ECO:0000256" key="2">
    <source>
        <dbReference type="SAM" id="Phobius"/>
    </source>
</evidence>
<keyword evidence="4" id="KW-1185">Reference proteome</keyword>
<evidence type="ECO:0000313" key="4">
    <source>
        <dbReference type="Proteomes" id="UP000326268"/>
    </source>
</evidence>
<name>A0A5N7AGS5_9EURO</name>
<reference evidence="3 4" key="1">
    <citation type="submission" date="2019-04" db="EMBL/GenBank/DDBJ databases">
        <title>Friends and foes A comparative genomics studyof 23 Aspergillus species from section Flavi.</title>
        <authorList>
            <consortium name="DOE Joint Genome Institute"/>
            <person name="Kjaerbolling I."/>
            <person name="Vesth T."/>
            <person name="Frisvad J.C."/>
            <person name="Nybo J.L."/>
            <person name="Theobald S."/>
            <person name="Kildgaard S."/>
            <person name="Isbrandt T."/>
            <person name="Kuo A."/>
            <person name="Sato A."/>
            <person name="Lyhne E.K."/>
            <person name="Kogle M.E."/>
            <person name="Wiebenga A."/>
            <person name="Kun R.S."/>
            <person name="Lubbers R.J."/>
            <person name="Makela M.R."/>
            <person name="Barry K."/>
            <person name="Chovatia M."/>
            <person name="Clum A."/>
            <person name="Daum C."/>
            <person name="Haridas S."/>
            <person name="He G."/>
            <person name="LaButti K."/>
            <person name="Lipzen A."/>
            <person name="Mondo S."/>
            <person name="Riley R."/>
            <person name="Salamov A."/>
            <person name="Simmons B.A."/>
            <person name="Magnuson J.K."/>
            <person name="Henrissat B."/>
            <person name="Mortensen U.H."/>
            <person name="Larsen T.O."/>
            <person name="Devries R.P."/>
            <person name="Grigoriev I.V."/>
            <person name="Machida M."/>
            <person name="Baker S.E."/>
            <person name="Andersen M.R."/>
        </authorList>
    </citation>
    <scope>NUCLEOTIDE SEQUENCE [LARGE SCALE GENOMIC DNA]</scope>
    <source>
        <strain evidence="3 4">CBS 763.97</strain>
    </source>
</reference>
<keyword evidence="2" id="KW-1133">Transmembrane helix</keyword>
<feature type="compositionally biased region" description="Basic and acidic residues" evidence="1">
    <location>
        <begin position="77"/>
        <end position="89"/>
    </location>
</feature>
<accession>A0A5N7AGS5</accession>
<organism evidence="3 4">
    <name type="scientific">Aspergillus caelatus</name>
    <dbReference type="NCBI Taxonomy" id="61420"/>
    <lineage>
        <taxon>Eukaryota</taxon>
        <taxon>Fungi</taxon>
        <taxon>Dikarya</taxon>
        <taxon>Ascomycota</taxon>
        <taxon>Pezizomycotina</taxon>
        <taxon>Eurotiomycetes</taxon>
        <taxon>Eurotiomycetidae</taxon>
        <taxon>Eurotiales</taxon>
        <taxon>Aspergillaceae</taxon>
        <taxon>Aspergillus</taxon>
        <taxon>Aspergillus subgen. Circumdati</taxon>
    </lineage>
</organism>
<dbReference type="Proteomes" id="UP000326268">
    <property type="component" value="Unassembled WGS sequence"/>
</dbReference>
<feature type="region of interest" description="Disordered" evidence="1">
    <location>
        <begin position="70"/>
        <end position="89"/>
    </location>
</feature>
<keyword evidence="2" id="KW-0812">Transmembrane</keyword>